<dbReference type="RefSeq" id="WP_148417697.1">
    <property type="nucleotide sequence ID" value="NZ_LR584267.1"/>
</dbReference>
<reference evidence="3 4" key="1">
    <citation type="submission" date="2019-04" db="EMBL/GenBank/DDBJ databases">
        <authorList>
            <person name="Seth-Smith MB H."/>
            <person name="Seth-Smith H."/>
        </authorList>
    </citation>
    <scope>NUCLEOTIDE SEQUENCE [LARGE SCALE GENOMIC DNA]</scope>
    <source>
        <strain evidence="3">USB-603019</strain>
    </source>
</reference>
<sequence length="500" mass="55425">MRNNRIINTSLTAVLASTITGAVVLTTLTPATAADSSVTPITIQDTRSAARAGYPSALELAQHNRAALRDHSTIPRDLIGANNLISPASIGRGDLSPLDPLHIIFLPDRAGQELITEPAKMLGGNFARANLVLSLSRYTSVTKLDAANAEIVGKPLVGIASANNVSRDAGVWGADVGITWDAGNGRTLIAFGDNYGPGHFGPMSRFRGSALAWADVDNPYNVRTTQFFTGYENKAEEIVDSGHGDNRELSKIPTAAMSLHGVQYIDLMSIRRWGDPGMWTTNFSHIYRSIDYGHTWQPTHIFRPNRGGFANFQMGAFVKHGRYVYEFGTPNGRMGDGYLARVPARSFEKLHAWEYWNGKKWVKDDPAAAVPVIPGRISELTVQWNPRLKRFMMLTLGNGDNIYLRYSKDLINWTNRYLLIPTQRAKVYSPYFLPQQSGCTVFFTLSSWLPYQVSTVKATLPTVHHMEKLAYTYVPEDNLGEISKFLFPNGFPPKTGEIRR</sequence>
<dbReference type="InterPro" id="IPR025442">
    <property type="entry name" value="DUF4185"/>
</dbReference>
<dbReference type="Pfam" id="PF13810">
    <property type="entry name" value="DUF4185"/>
    <property type="match status" value="1"/>
</dbReference>
<keyword evidence="4" id="KW-1185">Reference proteome</keyword>
<feature type="domain" description="DUF4185" evidence="2">
    <location>
        <begin position="161"/>
        <end position="455"/>
    </location>
</feature>
<organism evidence="3 4">
    <name type="scientific">Lawsonella clevelandensis</name>
    <dbReference type="NCBI Taxonomy" id="1528099"/>
    <lineage>
        <taxon>Bacteria</taxon>
        <taxon>Bacillati</taxon>
        <taxon>Actinomycetota</taxon>
        <taxon>Actinomycetes</taxon>
        <taxon>Mycobacteriales</taxon>
        <taxon>Lawsonellaceae</taxon>
        <taxon>Lawsonella</taxon>
    </lineage>
</organism>
<name>A0A5E3ZXH9_9ACTN</name>
<evidence type="ECO:0000313" key="3">
    <source>
        <dbReference type="EMBL" id="VHO00936.1"/>
    </source>
</evidence>
<dbReference type="AlphaFoldDB" id="A0A5E3ZXH9"/>
<dbReference type="Proteomes" id="UP000324288">
    <property type="component" value="Chromosome"/>
</dbReference>
<evidence type="ECO:0000313" key="4">
    <source>
        <dbReference type="Proteomes" id="UP000324288"/>
    </source>
</evidence>
<feature type="signal peptide" evidence="1">
    <location>
        <begin position="1"/>
        <end position="33"/>
    </location>
</feature>
<proteinExistence type="predicted"/>
<protein>
    <recommendedName>
        <fullName evidence="2">DUF4185 domain-containing protein</fullName>
    </recommendedName>
</protein>
<evidence type="ECO:0000256" key="1">
    <source>
        <dbReference type="SAM" id="SignalP"/>
    </source>
</evidence>
<feature type="chain" id="PRO_5023122879" description="DUF4185 domain-containing protein" evidence="1">
    <location>
        <begin position="34"/>
        <end position="500"/>
    </location>
</feature>
<dbReference type="EMBL" id="LR584267">
    <property type="protein sequence ID" value="VHO00936.1"/>
    <property type="molecule type" value="Genomic_DNA"/>
</dbReference>
<keyword evidence="1" id="KW-0732">Signal</keyword>
<gene>
    <name evidence="3" type="ORF">LC603019_01044</name>
</gene>
<accession>A0A5E3ZXH9</accession>
<evidence type="ECO:0000259" key="2">
    <source>
        <dbReference type="Pfam" id="PF13810"/>
    </source>
</evidence>